<evidence type="ECO:0000259" key="3">
    <source>
        <dbReference type="PROSITE" id="PS50111"/>
    </source>
</evidence>
<dbReference type="InterPro" id="IPR013656">
    <property type="entry name" value="PAS_4"/>
</dbReference>
<name>I1YF55_METFJ</name>
<dbReference type="PANTHER" id="PTHR24422:SF10">
    <property type="entry name" value="CHEMOTAXIS PROTEIN METHYLTRANSFERASE 2"/>
    <property type="match status" value="1"/>
</dbReference>
<dbReference type="KEGG" id="mec:Q7C_373"/>
<dbReference type="OrthoDB" id="6433966at2"/>
<dbReference type="InterPro" id="IPR001610">
    <property type="entry name" value="PAC"/>
</dbReference>
<evidence type="ECO:0000256" key="2">
    <source>
        <dbReference type="SAM" id="Coils"/>
    </source>
</evidence>
<dbReference type="Pfam" id="PF00015">
    <property type="entry name" value="MCPsignal"/>
    <property type="match status" value="1"/>
</dbReference>
<accession>I1YF55</accession>
<dbReference type="Pfam" id="PF08448">
    <property type="entry name" value="PAS_4"/>
    <property type="match status" value="1"/>
</dbReference>
<proteinExistence type="predicted"/>
<dbReference type="STRING" id="754477.Q7C_373"/>
<dbReference type="InterPro" id="IPR000700">
    <property type="entry name" value="PAS-assoc_C"/>
</dbReference>
<dbReference type="PATRIC" id="fig|754477.3.peg.368"/>
<dbReference type="SMART" id="SM00091">
    <property type="entry name" value="PAS"/>
    <property type="match status" value="2"/>
</dbReference>
<dbReference type="NCBIfam" id="TIGR00229">
    <property type="entry name" value="sensory_box"/>
    <property type="match status" value="2"/>
</dbReference>
<evidence type="ECO:0000313" key="5">
    <source>
        <dbReference type="EMBL" id="AFJ01548.1"/>
    </source>
</evidence>
<dbReference type="HOGENOM" id="CLU_000445_107_26_6"/>
<dbReference type="Pfam" id="PF08447">
    <property type="entry name" value="PAS_3"/>
    <property type="match status" value="1"/>
</dbReference>
<dbReference type="InterPro" id="IPR050903">
    <property type="entry name" value="Bact_Chemotaxis_MeTrfase"/>
</dbReference>
<dbReference type="SMART" id="SM00086">
    <property type="entry name" value="PAC"/>
    <property type="match status" value="2"/>
</dbReference>
<protein>
    <submittedName>
        <fullName evidence="5">Methyl-accepting chemotaxis protein</fullName>
    </submittedName>
</protein>
<keyword evidence="6" id="KW-1185">Reference proteome</keyword>
<dbReference type="Gene3D" id="3.30.450.20">
    <property type="entry name" value="PAS domain"/>
    <property type="match status" value="2"/>
</dbReference>
<organism evidence="5 6">
    <name type="scientific">Methylophaga frappieri (strain ATCC BAA-2434 / DSM 25690 / JAM7)</name>
    <dbReference type="NCBI Taxonomy" id="754477"/>
    <lineage>
        <taxon>Bacteria</taxon>
        <taxon>Pseudomonadati</taxon>
        <taxon>Pseudomonadota</taxon>
        <taxon>Gammaproteobacteria</taxon>
        <taxon>Thiotrichales</taxon>
        <taxon>Piscirickettsiaceae</taxon>
        <taxon>Methylophaga</taxon>
    </lineage>
</organism>
<reference evidence="5 6" key="1">
    <citation type="journal article" date="2012" name="J. Bacteriol.">
        <title>Complete genome sequences of Methylophaga sp. strain JAM1 and Methylophaga sp. strain JAM7.</title>
        <authorList>
            <person name="Villeneuve C."/>
            <person name="Martineau C."/>
            <person name="Mauffrey F."/>
            <person name="Villemur R."/>
        </authorList>
    </citation>
    <scope>NUCLEOTIDE SEQUENCE [LARGE SCALE GENOMIC DNA]</scope>
    <source>
        <strain evidence="5 6">JAM7</strain>
    </source>
</reference>
<dbReference type="CDD" id="cd00130">
    <property type="entry name" value="PAS"/>
    <property type="match status" value="2"/>
</dbReference>
<dbReference type="InterPro" id="IPR000014">
    <property type="entry name" value="PAS"/>
</dbReference>
<dbReference type="SUPFAM" id="SSF55785">
    <property type="entry name" value="PYP-like sensor domain (PAS domain)"/>
    <property type="match status" value="2"/>
</dbReference>
<evidence type="ECO:0000313" key="6">
    <source>
        <dbReference type="Proteomes" id="UP000009145"/>
    </source>
</evidence>
<feature type="domain" description="Methyl-accepting transducer" evidence="3">
    <location>
        <begin position="262"/>
        <end position="434"/>
    </location>
</feature>
<keyword evidence="2" id="KW-0175">Coiled coil</keyword>
<dbReference type="GO" id="GO:0016020">
    <property type="term" value="C:membrane"/>
    <property type="evidence" value="ECO:0007669"/>
    <property type="project" value="InterPro"/>
</dbReference>
<dbReference type="PANTHER" id="PTHR24422">
    <property type="entry name" value="CHEMOTAXIS PROTEIN METHYLTRANSFERASE"/>
    <property type="match status" value="1"/>
</dbReference>
<dbReference type="InterPro" id="IPR035965">
    <property type="entry name" value="PAS-like_dom_sf"/>
</dbReference>
<dbReference type="GO" id="GO:0007165">
    <property type="term" value="P:signal transduction"/>
    <property type="evidence" value="ECO:0007669"/>
    <property type="project" value="UniProtKB-KW"/>
</dbReference>
<feature type="coiled-coil region" evidence="2">
    <location>
        <begin position="5"/>
        <end position="32"/>
    </location>
</feature>
<dbReference type="Gene3D" id="1.10.287.950">
    <property type="entry name" value="Methyl-accepting chemotaxis protein"/>
    <property type="match status" value="1"/>
</dbReference>
<dbReference type="GO" id="GO:0006935">
    <property type="term" value="P:chemotaxis"/>
    <property type="evidence" value="ECO:0007669"/>
    <property type="project" value="UniProtKB-ARBA"/>
</dbReference>
<dbReference type="AlphaFoldDB" id="I1YF55"/>
<dbReference type="InterPro" id="IPR004089">
    <property type="entry name" value="MCPsignal_dom"/>
</dbReference>
<dbReference type="Proteomes" id="UP000009145">
    <property type="component" value="Chromosome"/>
</dbReference>
<evidence type="ECO:0000256" key="1">
    <source>
        <dbReference type="PROSITE-ProRule" id="PRU00284"/>
    </source>
</evidence>
<dbReference type="SMART" id="SM00283">
    <property type="entry name" value="MA"/>
    <property type="match status" value="1"/>
</dbReference>
<dbReference type="SUPFAM" id="SSF58104">
    <property type="entry name" value="Methyl-accepting chemotaxis protein (MCP) signaling domain"/>
    <property type="match status" value="1"/>
</dbReference>
<keyword evidence="1" id="KW-0807">Transducer</keyword>
<dbReference type="PROSITE" id="PS50111">
    <property type="entry name" value="CHEMOTAXIS_TRANSDUC_2"/>
    <property type="match status" value="1"/>
</dbReference>
<evidence type="ECO:0000259" key="4">
    <source>
        <dbReference type="PROSITE" id="PS50113"/>
    </source>
</evidence>
<dbReference type="InterPro" id="IPR013655">
    <property type="entry name" value="PAS_fold_3"/>
</dbReference>
<dbReference type="PROSITE" id="PS50113">
    <property type="entry name" value="PAC"/>
    <property type="match status" value="1"/>
</dbReference>
<dbReference type="eggNOG" id="COG0840">
    <property type="taxonomic scope" value="Bacteria"/>
</dbReference>
<sequence length="434" mass="48567">MFQRHRQLQATLTAAESRCQVAEALISAIKENIAYIEFTPTGEILFANNLFLSVVEYQLQEIVGKHHRLFCEPNYANSSEYQAFWQQLAAGHAQSQRFARVTKSGHRVWLEATYLPLVIDGVVKKVVKLASDVTEQTNAALEHEAIIGALNHSQAVITFTPDGHILSANQNFLKTMGYTLDAIVGKHHRLFCHEAFYQEQPYFWENLKAGHFHAGRFERIRKDGQSVWLEATYNPVRNTDGDVYKVIKFASDITATQMQQQAIKLASDNAVEAFDAAEKEWQSCDSMLNETATNSHLVNQKVDEVNQMITALSAHSTKITEIIKVIRGISEQTNLLALNAAIESARAGEHGRGFAVVADEVRKLSHRTHESTHDIEEVTAENSALVGQAQTLLEKALQEVSQNDQSVKEALSRFGVIRSLSRQIAQSVQDLRIS</sequence>
<dbReference type="RefSeq" id="WP_014702998.1">
    <property type="nucleotide sequence ID" value="NC_017856.1"/>
</dbReference>
<gene>
    <name evidence="5" type="ordered locus">Q7C_373</name>
</gene>
<dbReference type="EMBL" id="CP003380">
    <property type="protein sequence ID" value="AFJ01548.1"/>
    <property type="molecule type" value="Genomic_DNA"/>
</dbReference>
<feature type="domain" description="PAC" evidence="4">
    <location>
        <begin position="213"/>
        <end position="265"/>
    </location>
</feature>